<dbReference type="Proteomes" id="UP000029385">
    <property type="component" value="Unassembled WGS sequence"/>
</dbReference>
<protein>
    <recommendedName>
        <fullName evidence="4">General secretion pathway protein N</fullName>
    </recommendedName>
</protein>
<keyword evidence="3" id="KW-1185">Reference proteome</keyword>
<dbReference type="OrthoDB" id="6051102at2"/>
<dbReference type="PATRIC" id="fig|1121015.4.peg.1782"/>
<feature type="region of interest" description="Disordered" evidence="1">
    <location>
        <begin position="156"/>
        <end position="244"/>
    </location>
</feature>
<dbReference type="EMBL" id="AVCI01000006">
    <property type="protein sequence ID" value="KFN43184.1"/>
    <property type="molecule type" value="Genomic_DNA"/>
</dbReference>
<sequence length="244" mass="25685">MTLLLGTLCLWALTLLALTMAGLGGRIAPITEGGEPPPPLRALHLTQGQSRLGPLPSFAEVGARPLLSADRRPHAVSAVAGDAGSATLDAIVTSILITPRLQMAVLTMNEGGQSRRVRVGENVEGTQWRLLALKPRQATFEGPSGQQTFPLRVFDGKGGVPPTRVESAATEASAVAPVATSAPGSPPEAQATPAPPSQPMSALMPAPGEKAMTQEEQVEAIRRRIEARRAQLRAQPPRDTDDRR</sequence>
<feature type="compositionally biased region" description="Low complexity" evidence="1">
    <location>
        <begin position="165"/>
        <end position="183"/>
    </location>
</feature>
<dbReference type="RefSeq" id="WP_022970141.1">
    <property type="nucleotide sequence ID" value="NZ_ATVD01000005.1"/>
</dbReference>
<evidence type="ECO:0000256" key="1">
    <source>
        <dbReference type="SAM" id="MobiDB-lite"/>
    </source>
</evidence>
<proteinExistence type="predicted"/>
<dbReference type="eggNOG" id="ENOG5031A2G">
    <property type="taxonomic scope" value="Bacteria"/>
</dbReference>
<evidence type="ECO:0000313" key="3">
    <source>
        <dbReference type="Proteomes" id="UP000029385"/>
    </source>
</evidence>
<organism evidence="2 3">
    <name type="scientific">Arenimonas oryziterrae DSM 21050 = YC6267</name>
    <dbReference type="NCBI Taxonomy" id="1121015"/>
    <lineage>
        <taxon>Bacteria</taxon>
        <taxon>Pseudomonadati</taxon>
        <taxon>Pseudomonadota</taxon>
        <taxon>Gammaproteobacteria</taxon>
        <taxon>Lysobacterales</taxon>
        <taxon>Lysobacteraceae</taxon>
        <taxon>Arenimonas</taxon>
    </lineage>
</organism>
<evidence type="ECO:0000313" key="2">
    <source>
        <dbReference type="EMBL" id="KFN43184.1"/>
    </source>
</evidence>
<name>A0A091AWY8_9GAMM</name>
<accession>A0A091AWY8</accession>
<feature type="compositionally biased region" description="Basic and acidic residues" evidence="1">
    <location>
        <begin position="219"/>
        <end position="229"/>
    </location>
</feature>
<reference evidence="2 3" key="1">
    <citation type="submission" date="2013-09" db="EMBL/GenBank/DDBJ databases">
        <title>Genome sequencing of Arenimonas oryziterrae.</title>
        <authorList>
            <person name="Chen F."/>
            <person name="Wang G."/>
        </authorList>
    </citation>
    <scope>NUCLEOTIDE SEQUENCE [LARGE SCALE GENOMIC DNA]</scope>
    <source>
        <strain evidence="2 3">YC6267</strain>
    </source>
</reference>
<evidence type="ECO:0008006" key="4">
    <source>
        <dbReference type="Google" id="ProtNLM"/>
    </source>
</evidence>
<comment type="caution">
    <text evidence="2">The sequence shown here is derived from an EMBL/GenBank/DDBJ whole genome shotgun (WGS) entry which is preliminary data.</text>
</comment>
<dbReference type="STRING" id="1121015.GCA_000420545_02535"/>
<gene>
    <name evidence="2" type="ORF">N789_11520</name>
</gene>
<dbReference type="AlphaFoldDB" id="A0A091AWY8"/>